<sequence length="290" mass="31486">MRFWSLLPLLFATVPATVSACEGDCMVGVTNAWLGNYTSPVNFVWLKVAQQISDIMPGHPDTQTVLGYLQPLLTAYKKQAYQGMEMAIFPNYFHGKCLDSDGNEPDGCPNPDCPIVCGTPGSLVHFYPKLRFIAYNQTYHLLQSIVDSETDTYQQVEQAIMNAAASDHGDRRRSYSRIYPRVLSDAVNVGHNNKASHSGSGSGSSAAGRDSVPASRPTDSSRSASLGSPKMLVPVFLKRAQDIKPALKSVLEQAHGLLANACGADGVEATNGLPHCSWEVIMKEFILSYP</sequence>
<reference evidence="3" key="1">
    <citation type="submission" date="2022-11" db="EMBL/GenBank/DDBJ databases">
        <title>Genome Sequence of Cubamyces cubensis.</title>
        <authorList>
            <person name="Buettner E."/>
        </authorList>
    </citation>
    <scope>NUCLEOTIDE SEQUENCE</scope>
    <source>
        <strain evidence="3">MPL-01</strain>
    </source>
</reference>
<dbReference type="EMBL" id="JAPEVG010000214">
    <property type="protein sequence ID" value="KAJ8473645.1"/>
    <property type="molecule type" value="Genomic_DNA"/>
</dbReference>
<dbReference type="PROSITE" id="PS51257">
    <property type="entry name" value="PROKAR_LIPOPROTEIN"/>
    <property type="match status" value="1"/>
</dbReference>
<organism evidence="3 4">
    <name type="scientific">Trametes cubensis</name>
    <dbReference type="NCBI Taxonomy" id="1111947"/>
    <lineage>
        <taxon>Eukaryota</taxon>
        <taxon>Fungi</taxon>
        <taxon>Dikarya</taxon>
        <taxon>Basidiomycota</taxon>
        <taxon>Agaricomycotina</taxon>
        <taxon>Agaricomycetes</taxon>
        <taxon>Polyporales</taxon>
        <taxon>Polyporaceae</taxon>
        <taxon>Trametes</taxon>
    </lineage>
</organism>
<name>A0AAD7TPJ8_9APHY</name>
<feature type="signal peptide" evidence="2">
    <location>
        <begin position="1"/>
        <end position="20"/>
    </location>
</feature>
<feature type="compositionally biased region" description="Low complexity" evidence="1">
    <location>
        <begin position="195"/>
        <end position="208"/>
    </location>
</feature>
<proteinExistence type="predicted"/>
<protein>
    <submittedName>
        <fullName evidence="3">Uncharacterized protein</fullName>
    </submittedName>
</protein>
<keyword evidence="4" id="KW-1185">Reference proteome</keyword>
<dbReference type="Proteomes" id="UP001215151">
    <property type="component" value="Unassembled WGS sequence"/>
</dbReference>
<feature type="region of interest" description="Disordered" evidence="1">
    <location>
        <begin position="190"/>
        <end position="226"/>
    </location>
</feature>
<dbReference type="AlphaFoldDB" id="A0AAD7TPJ8"/>
<evidence type="ECO:0000313" key="4">
    <source>
        <dbReference type="Proteomes" id="UP001215151"/>
    </source>
</evidence>
<evidence type="ECO:0000313" key="3">
    <source>
        <dbReference type="EMBL" id="KAJ8473645.1"/>
    </source>
</evidence>
<accession>A0AAD7TPJ8</accession>
<comment type="caution">
    <text evidence="3">The sequence shown here is derived from an EMBL/GenBank/DDBJ whole genome shotgun (WGS) entry which is preliminary data.</text>
</comment>
<feature type="compositionally biased region" description="Polar residues" evidence="1">
    <location>
        <begin position="217"/>
        <end position="226"/>
    </location>
</feature>
<gene>
    <name evidence="3" type="ORF">ONZ51_g7730</name>
</gene>
<evidence type="ECO:0000256" key="1">
    <source>
        <dbReference type="SAM" id="MobiDB-lite"/>
    </source>
</evidence>
<keyword evidence="2" id="KW-0732">Signal</keyword>
<evidence type="ECO:0000256" key="2">
    <source>
        <dbReference type="SAM" id="SignalP"/>
    </source>
</evidence>
<feature type="chain" id="PRO_5041945745" evidence="2">
    <location>
        <begin position="21"/>
        <end position="290"/>
    </location>
</feature>